<dbReference type="RefSeq" id="WP_266070680.1">
    <property type="nucleotide sequence ID" value="NZ_JAPJDA010000025.1"/>
</dbReference>
<accession>A0A9X3CZD2</accession>
<keyword evidence="1" id="KW-0472">Membrane</keyword>
<dbReference type="EMBL" id="JAPJDA010000025">
    <property type="protein sequence ID" value="MCX2839322.1"/>
    <property type="molecule type" value="Genomic_DNA"/>
</dbReference>
<keyword evidence="1" id="KW-0812">Transmembrane</keyword>
<feature type="transmembrane region" description="Helical" evidence="1">
    <location>
        <begin position="130"/>
        <end position="154"/>
    </location>
</feature>
<feature type="transmembrane region" description="Helical" evidence="1">
    <location>
        <begin position="160"/>
        <end position="180"/>
    </location>
</feature>
<dbReference type="Proteomes" id="UP001148482">
    <property type="component" value="Unassembled WGS sequence"/>
</dbReference>
<keyword evidence="1" id="KW-1133">Transmembrane helix</keyword>
<feature type="transmembrane region" description="Helical" evidence="1">
    <location>
        <begin position="76"/>
        <end position="95"/>
    </location>
</feature>
<reference evidence="2" key="1">
    <citation type="submission" date="2022-11" db="EMBL/GenBank/DDBJ databases">
        <title>Salinimicrobium profundisediminis sp. nov., isolated from deep-sea sediment of the Mariana Trench.</title>
        <authorList>
            <person name="Fu H."/>
        </authorList>
    </citation>
    <scope>NUCLEOTIDE SEQUENCE</scope>
    <source>
        <strain evidence="2">MT39</strain>
    </source>
</reference>
<evidence type="ECO:0008006" key="4">
    <source>
        <dbReference type="Google" id="ProtNLM"/>
    </source>
</evidence>
<proteinExistence type="predicted"/>
<evidence type="ECO:0000256" key="1">
    <source>
        <dbReference type="SAM" id="Phobius"/>
    </source>
</evidence>
<organism evidence="2 3">
    <name type="scientific">Salinimicrobium profundisediminis</name>
    <dbReference type="NCBI Taxonomy" id="2994553"/>
    <lineage>
        <taxon>Bacteria</taxon>
        <taxon>Pseudomonadati</taxon>
        <taxon>Bacteroidota</taxon>
        <taxon>Flavobacteriia</taxon>
        <taxon>Flavobacteriales</taxon>
        <taxon>Flavobacteriaceae</taxon>
        <taxon>Salinimicrobium</taxon>
    </lineage>
</organism>
<sequence length="287" mass="32862">MNQPIQFRKQRELGDIITDTFKFIRQNFKPLFKAIFKITGPVFVILILAIGYYSYLGMDLFSNPFLNDSSEVNIEMFIIAIFVLFSSMVAFYILLYNTVLHFIKSYIENSGVVDYSEVVRGVKNDFAKMLGLIILVAIITFFAFFLCVLPAIYVWVPLSLAPAMLIFARTSVIDSISYSFSLIKDNWWNTFATLFVITLLIYIISLIFQFPLMVYMFIKAMTMSEEGSIANPADLVDWVYVFFNVLSSVFQYLLAVIGVVASAFIYYHLDEKKNATGTYERISNLGS</sequence>
<feature type="transmembrane region" description="Helical" evidence="1">
    <location>
        <begin position="192"/>
        <end position="218"/>
    </location>
</feature>
<dbReference type="AlphaFoldDB" id="A0A9X3CZD2"/>
<comment type="caution">
    <text evidence="2">The sequence shown here is derived from an EMBL/GenBank/DDBJ whole genome shotgun (WGS) entry which is preliminary data.</text>
</comment>
<keyword evidence="3" id="KW-1185">Reference proteome</keyword>
<feature type="transmembrane region" description="Helical" evidence="1">
    <location>
        <begin position="34"/>
        <end position="56"/>
    </location>
</feature>
<feature type="transmembrane region" description="Helical" evidence="1">
    <location>
        <begin position="238"/>
        <end position="267"/>
    </location>
</feature>
<protein>
    <recommendedName>
        <fullName evidence="4">Glycerophosphoryl diester phosphodiesterase membrane domain-containing protein</fullName>
    </recommendedName>
</protein>
<evidence type="ECO:0000313" key="3">
    <source>
        <dbReference type="Proteomes" id="UP001148482"/>
    </source>
</evidence>
<name>A0A9X3CZD2_9FLAO</name>
<gene>
    <name evidence="2" type="ORF">OQ279_14300</name>
</gene>
<evidence type="ECO:0000313" key="2">
    <source>
        <dbReference type="EMBL" id="MCX2839322.1"/>
    </source>
</evidence>